<accession>A0A9N9DLL1</accession>
<organism evidence="2 3">
    <name type="scientific">Paraglomus brasilianum</name>
    <dbReference type="NCBI Taxonomy" id="144538"/>
    <lineage>
        <taxon>Eukaryota</taxon>
        <taxon>Fungi</taxon>
        <taxon>Fungi incertae sedis</taxon>
        <taxon>Mucoromycota</taxon>
        <taxon>Glomeromycotina</taxon>
        <taxon>Glomeromycetes</taxon>
        <taxon>Paraglomerales</taxon>
        <taxon>Paraglomeraceae</taxon>
        <taxon>Paraglomus</taxon>
    </lineage>
</organism>
<feature type="compositionally biased region" description="Polar residues" evidence="1">
    <location>
        <begin position="85"/>
        <end position="94"/>
    </location>
</feature>
<comment type="caution">
    <text evidence="2">The sequence shown here is derived from an EMBL/GenBank/DDBJ whole genome shotgun (WGS) entry which is preliminary data.</text>
</comment>
<feature type="region of interest" description="Disordered" evidence="1">
    <location>
        <begin position="75"/>
        <end position="94"/>
    </location>
</feature>
<feature type="non-terminal residue" evidence="2">
    <location>
        <position position="1"/>
    </location>
</feature>
<reference evidence="2" key="1">
    <citation type="submission" date="2021-06" db="EMBL/GenBank/DDBJ databases">
        <authorList>
            <person name="Kallberg Y."/>
            <person name="Tangrot J."/>
            <person name="Rosling A."/>
        </authorList>
    </citation>
    <scope>NUCLEOTIDE SEQUENCE</scope>
    <source>
        <strain evidence="2">BR232B</strain>
    </source>
</reference>
<keyword evidence="3" id="KW-1185">Reference proteome</keyword>
<dbReference type="Proteomes" id="UP000789739">
    <property type="component" value="Unassembled WGS sequence"/>
</dbReference>
<gene>
    <name evidence="2" type="ORF">PBRASI_LOCUS9900</name>
</gene>
<dbReference type="AlphaFoldDB" id="A0A9N9DLL1"/>
<protein>
    <submittedName>
        <fullName evidence="2">402_t:CDS:1</fullName>
    </submittedName>
</protein>
<name>A0A9N9DLL1_9GLOM</name>
<proteinExistence type="predicted"/>
<sequence length="110" mass="12544">GARVEAINFGLNEYDGDFGRDVPELKRAHQRIARKLEDNQAAFVHALQCQAHQHRQKVRELEEQITQLQVQLESQKTQEKDVQTQEKATQTNESLECSSIIQIAPKGSSF</sequence>
<evidence type="ECO:0000313" key="2">
    <source>
        <dbReference type="EMBL" id="CAG8643510.1"/>
    </source>
</evidence>
<evidence type="ECO:0000313" key="3">
    <source>
        <dbReference type="Proteomes" id="UP000789739"/>
    </source>
</evidence>
<dbReference type="EMBL" id="CAJVPI010002446">
    <property type="protein sequence ID" value="CAG8643510.1"/>
    <property type="molecule type" value="Genomic_DNA"/>
</dbReference>
<evidence type="ECO:0000256" key="1">
    <source>
        <dbReference type="SAM" id="MobiDB-lite"/>
    </source>
</evidence>